<protein>
    <submittedName>
        <fullName evidence="1">PAAR domain-containing protein</fullName>
    </submittedName>
</protein>
<evidence type="ECO:0000313" key="2">
    <source>
        <dbReference type="Proteomes" id="UP000640485"/>
    </source>
</evidence>
<proteinExistence type="predicted"/>
<dbReference type="EMBL" id="JAEPRQ010000003">
    <property type="protein sequence ID" value="MBK4216164.1"/>
    <property type="molecule type" value="Genomic_DNA"/>
</dbReference>
<dbReference type="Pfam" id="PF05488">
    <property type="entry name" value="PAAR_motif"/>
    <property type="match status" value="1"/>
</dbReference>
<dbReference type="RefSeq" id="WP_200685833.1">
    <property type="nucleotide sequence ID" value="NZ_JAEPRQ010000003.1"/>
</dbReference>
<keyword evidence="2" id="KW-1185">Reference proteome</keyword>
<sequence>MKKISRLGDTHLCPIHGKNKITQVATASTCDNRPIATVGDRTGCGATIISGTSVVRVDGRPVATVGSRTDHGGLLVTGSSSQG</sequence>
<gene>
    <name evidence="1" type="ORF">JJJ17_09530</name>
</gene>
<dbReference type="CDD" id="cd14743">
    <property type="entry name" value="PAAR_CT_1"/>
    <property type="match status" value="1"/>
</dbReference>
<dbReference type="Gene3D" id="2.60.200.60">
    <property type="match status" value="1"/>
</dbReference>
<dbReference type="InterPro" id="IPR008727">
    <property type="entry name" value="PAAR_motif"/>
</dbReference>
<organism evidence="1 2">
    <name type="scientific">Paracoccus caeni</name>
    <dbReference type="NCBI Taxonomy" id="657651"/>
    <lineage>
        <taxon>Bacteria</taxon>
        <taxon>Pseudomonadati</taxon>
        <taxon>Pseudomonadota</taxon>
        <taxon>Alphaproteobacteria</taxon>
        <taxon>Rhodobacterales</taxon>
        <taxon>Paracoccaceae</taxon>
        <taxon>Paracoccus</taxon>
    </lineage>
</organism>
<name>A0A934W0V6_9RHOB</name>
<accession>A0A934W0V6</accession>
<dbReference type="AlphaFoldDB" id="A0A934W0V6"/>
<evidence type="ECO:0000313" key="1">
    <source>
        <dbReference type="EMBL" id="MBK4216164.1"/>
    </source>
</evidence>
<reference evidence="1" key="1">
    <citation type="submission" date="2021-01" db="EMBL/GenBank/DDBJ databases">
        <title>Paracoccus amoyensis sp. nov., isolated from the surface seawater along the coast of Xiamen Island, China.</title>
        <authorList>
            <person name="Lyu L."/>
        </authorList>
    </citation>
    <scope>NUCLEOTIDE SEQUENCE</scope>
    <source>
        <strain evidence="1">MJ17</strain>
    </source>
</reference>
<comment type="caution">
    <text evidence="1">The sequence shown here is derived from an EMBL/GenBank/DDBJ whole genome shotgun (WGS) entry which is preliminary data.</text>
</comment>
<dbReference type="Proteomes" id="UP000640485">
    <property type="component" value="Unassembled WGS sequence"/>
</dbReference>